<gene>
    <name evidence="2" type="ORF">CVV64_20475</name>
</gene>
<dbReference type="Proteomes" id="UP000233256">
    <property type="component" value="Unassembled WGS sequence"/>
</dbReference>
<proteinExistence type="predicted"/>
<evidence type="ECO:0000256" key="1">
    <source>
        <dbReference type="SAM" id="MobiDB-lite"/>
    </source>
</evidence>
<evidence type="ECO:0000313" key="2">
    <source>
        <dbReference type="EMBL" id="PKK88050.1"/>
    </source>
</evidence>
<accession>A0A2N1PIA8</accession>
<dbReference type="EMBL" id="PGXC01000071">
    <property type="protein sequence ID" value="PKK88050.1"/>
    <property type="molecule type" value="Genomic_DNA"/>
</dbReference>
<organism evidence="2 3">
    <name type="scientific">Candidatus Wallbacteria bacterium HGW-Wallbacteria-1</name>
    <dbReference type="NCBI Taxonomy" id="2013854"/>
    <lineage>
        <taxon>Bacteria</taxon>
        <taxon>Candidatus Walliibacteriota</taxon>
    </lineage>
</organism>
<comment type="caution">
    <text evidence="2">The sequence shown here is derived from an EMBL/GenBank/DDBJ whole genome shotgun (WGS) entry which is preliminary data.</text>
</comment>
<sequence length="200" mass="21562">MCGSPLWAVELAQTEAEEGWIPMDSDSDFDRTVPDFTLSNANGKNNGGVNGSSNGSSNGMTVRSFRSSFEKRASSDLTQLTMTSEAVLTRSGRRGGAVGESDSRIDGLKADMERKLDRFPVIRKVFSLVAGPDGKEGFRFGVVGGKDKGKGDLFQKNFENQGQGKGVFGQGRSKQDPTGTDENRVPDSTRAFGASYDLKW</sequence>
<reference evidence="2 3" key="1">
    <citation type="journal article" date="2017" name="ISME J.">
        <title>Potential for microbial H2 and metal transformations associated with novel bacteria and archaea in deep terrestrial subsurface sediments.</title>
        <authorList>
            <person name="Hernsdorf A.W."/>
            <person name="Amano Y."/>
            <person name="Miyakawa K."/>
            <person name="Ise K."/>
            <person name="Suzuki Y."/>
            <person name="Anantharaman K."/>
            <person name="Probst A."/>
            <person name="Burstein D."/>
            <person name="Thomas B.C."/>
            <person name="Banfield J.F."/>
        </authorList>
    </citation>
    <scope>NUCLEOTIDE SEQUENCE [LARGE SCALE GENOMIC DNA]</scope>
    <source>
        <strain evidence="2">HGW-Wallbacteria-1</strain>
    </source>
</reference>
<dbReference type="AlphaFoldDB" id="A0A2N1PIA8"/>
<name>A0A2N1PIA8_9BACT</name>
<feature type="region of interest" description="Disordered" evidence="1">
    <location>
        <begin position="154"/>
        <end position="200"/>
    </location>
</feature>
<evidence type="ECO:0000313" key="3">
    <source>
        <dbReference type="Proteomes" id="UP000233256"/>
    </source>
</evidence>
<feature type="region of interest" description="Disordered" evidence="1">
    <location>
        <begin position="37"/>
        <end position="62"/>
    </location>
</feature>
<protein>
    <submittedName>
        <fullName evidence="2">Uncharacterized protein</fullName>
    </submittedName>
</protein>